<evidence type="ECO:0000259" key="4">
    <source>
        <dbReference type="PROSITE" id="PS51203"/>
    </source>
</evidence>
<dbReference type="Proteomes" id="UP000886523">
    <property type="component" value="Unassembled WGS sequence"/>
</dbReference>
<dbReference type="OrthoDB" id="1898560at2759"/>
<evidence type="ECO:0000256" key="3">
    <source>
        <dbReference type="ARBA" id="ARBA00022833"/>
    </source>
</evidence>
<evidence type="ECO:0000313" key="6">
    <source>
        <dbReference type="EMBL" id="KAF9507601.1"/>
    </source>
</evidence>
<name>A0A9P6AMP2_9AGAM</name>
<dbReference type="InterPro" id="IPR007052">
    <property type="entry name" value="CS_dom"/>
</dbReference>
<evidence type="ECO:0000259" key="5">
    <source>
        <dbReference type="PROSITE" id="PS51401"/>
    </source>
</evidence>
<dbReference type="GO" id="GO:0046872">
    <property type="term" value="F:metal ion binding"/>
    <property type="evidence" value="ECO:0007669"/>
    <property type="project" value="UniProtKB-KW"/>
</dbReference>
<keyword evidence="2" id="KW-0677">Repeat</keyword>
<sequence length="362" mass="39200">MPKCTRKGCNKSFEEKENNDDSCLYHPGAPVFHEGLKSWGCCKDVNKPVLDFESFMKLPACTTGRHTAEKPVEPALQTSQTSAVASTSELPKTKPAAIVQRSSDGIETYSTTALANGLPTISPTPSAPPTPVPVIEDEDDLEVVVAPGTKCTRLGCGKPFVSQEESRLGEGEHSICVYHPSPPIFREGSKGYICCKKRVLDFDDFLKIEGCKTGKHLFARKARVPGGEVVKCRIDHYQTPGEVHVTVYAKKADKGKSSIAFDTNQVHLDLLLPGPKRFTQTLNLYGSIDPATSSFTFFGTKVDLLLAKSDARSWNMLEKPADESILPQGFNLTFGVGGRTGTVGAKEIILDESNKLANAPAP</sequence>
<dbReference type="PANTHER" id="PTHR46983:SF3">
    <property type="entry name" value="CHPADIPLOID STATE MAINTENANCE PROTEIN CHPA"/>
    <property type="match status" value="1"/>
</dbReference>
<dbReference type="PROSITE" id="PS51401">
    <property type="entry name" value="CHORD"/>
    <property type="match status" value="2"/>
</dbReference>
<feature type="domain" description="CS" evidence="4">
    <location>
        <begin position="229"/>
        <end position="318"/>
    </location>
</feature>
<proteinExistence type="predicted"/>
<dbReference type="PANTHER" id="PTHR46983">
    <property type="entry name" value="CYSTEINE AND HISTIDINE-RICH DOMAIN-CONTAINING PROTEIN 1"/>
    <property type="match status" value="1"/>
</dbReference>
<accession>A0A9P6AMP2</accession>
<dbReference type="Gene3D" id="2.60.40.790">
    <property type="match status" value="1"/>
</dbReference>
<organism evidence="6 7">
    <name type="scientific">Hydnum rufescens UP504</name>
    <dbReference type="NCBI Taxonomy" id="1448309"/>
    <lineage>
        <taxon>Eukaryota</taxon>
        <taxon>Fungi</taxon>
        <taxon>Dikarya</taxon>
        <taxon>Basidiomycota</taxon>
        <taxon>Agaricomycotina</taxon>
        <taxon>Agaricomycetes</taxon>
        <taxon>Cantharellales</taxon>
        <taxon>Hydnaceae</taxon>
        <taxon>Hydnum</taxon>
    </lineage>
</organism>
<keyword evidence="7" id="KW-1185">Reference proteome</keyword>
<feature type="domain" description="CHORD" evidence="5">
    <location>
        <begin position="4"/>
        <end position="66"/>
    </location>
</feature>
<dbReference type="Pfam" id="PF04969">
    <property type="entry name" value="CS"/>
    <property type="match status" value="1"/>
</dbReference>
<dbReference type="InterPro" id="IPR008978">
    <property type="entry name" value="HSP20-like_chaperone"/>
</dbReference>
<reference evidence="6" key="1">
    <citation type="journal article" date="2020" name="Nat. Commun.">
        <title>Large-scale genome sequencing of mycorrhizal fungi provides insights into the early evolution of symbiotic traits.</title>
        <authorList>
            <person name="Miyauchi S."/>
            <person name="Kiss E."/>
            <person name="Kuo A."/>
            <person name="Drula E."/>
            <person name="Kohler A."/>
            <person name="Sanchez-Garcia M."/>
            <person name="Morin E."/>
            <person name="Andreopoulos B."/>
            <person name="Barry K.W."/>
            <person name="Bonito G."/>
            <person name="Buee M."/>
            <person name="Carver A."/>
            <person name="Chen C."/>
            <person name="Cichocki N."/>
            <person name="Clum A."/>
            <person name="Culley D."/>
            <person name="Crous P.W."/>
            <person name="Fauchery L."/>
            <person name="Girlanda M."/>
            <person name="Hayes R.D."/>
            <person name="Keri Z."/>
            <person name="LaButti K."/>
            <person name="Lipzen A."/>
            <person name="Lombard V."/>
            <person name="Magnuson J."/>
            <person name="Maillard F."/>
            <person name="Murat C."/>
            <person name="Nolan M."/>
            <person name="Ohm R.A."/>
            <person name="Pangilinan J."/>
            <person name="Pereira M.F."/>
            <person name="Perotto S."/>
            <person name="Peter M."/>
            <person name="Pfister S."/>
            <person name="Riley R."/>
            <person name="Sitrit Y."/>
            <person name="Stielow J.B."/>
            <person name="Szollosi G."/>
            <person name="Zifcakova L."/>
            <person name="Stursova M."/>
            <person name="Spatafora J.W."/>
            <person name="Tedersoo L."/>
            <person name="Vaario L.M."/>
            <person name="Yamada A."/>
            <person name="Yan M."/>
            <person name="Wang P."/>
            <person name="Xu J."/>
            <person name="Bruns T."/>
            <person name="Baldrian P."/>
            <person name="Vilgalys R."/>
            <person name="Dunand C."/>
            <person name="Henrissat B."/>
            <person name="Grigoriev I.V."/>
            <person name="Hibbett D."/>
            <person name="Nagy L.G."/>
            <person name="Martin F.M."/>
        </authorList>
    </citation>
    <scope>NUCLEOTIDE SEQUENCE</scope>
    <source>
        <strain evidence="6">UP504</strain>
    </source>
</reference>
<dbReference type="PROSITE" id="PS51203">
    <property type="entry name" value="CS"/>
    <property type="match status" value="1"/>
</dbReference>
<comment type="caution">
    <text evidence="6">The sequence shown here is derived from an EMBL/GenBank/DDBJ whole genome shotgun (WGS) entry which is preliminary data.</text>
</comment>
<evidence type="ECO:0008006" key="8">
    <source>
        <dbReference type="Google" id="ProtNLM"/>
    </source>
</evidence>
<dbReference type="InterPro" id="IPR007051">
    <property type="entry name" value="CHORD_dom"/>
</dbReference>
<dbReference type="AlphaFoldDB" id="A0A9P6AMP2"/>
<dbReference type="EMBL" id="MU129076">
    <property type="protein sequence ID" value="KAF9507601.1"/>
    <property type="molecule type" value="Genomic_DNA"/>
</dbReference>
<dbReference type="Pfam" id="PF04968">
    <property type="entry name" value="CHORD"/>
    <property type="match status" value="2"/>
</dbReference>
<gene>
    <name evidence="6" type="ORF">BS47DRAFT_285888</name>
</gene>
<evidence type="ECO:0000256" key="2">
    <source>
        <dbReference type="ARBA" id="ARBA00022737"/>
    </source>
</evidence>
<dbReference type="InterPro" id="IPR039790">
    <property type="entry name" value="CHRD1"/>
</dbReference>
<dbReference type="Gene3D" id="4.10.1130.20">
    <property type="match status" value="2"/>
</dbReference>
<dbReference type="CDD" id="cd06466">
    <property type="entry name" value="p23_CS_SGT1_like"/>
    <property type="match status" value="1"/>
</dbReference>
<protein>
    <recommendedName>
        <fullName evidence="8">Chord-domain-containing protein</fullName>
    </recommendedName>
</protein>
<keyword evidence="3" id="KW-0862">Zinc</keyword>
<evidence type="ECO:0000313" key="7">
    <source>
        <dbReference type="Proteomes" id="UP000886523"/>
    </source>
</evidence>
<keyword evidence="1" id="KW-0479">Metal-binding</keyword>
<dbReference type="SUPFAM" id="SSF49764">
    <property type="entry name" value="HSP20-like chaperones"/>
    <property type="match status" value="1"/>
</dbReference>
<feature type="domain" description="CHORD" evidence="5">
    <location>
        <begin position="151"/>
        <end position="216"/>
    </location>
</feature>
<evidence type="ECO:0000256" key="1">
    <source>
        <dbReference type="ARBA" id="ARBA00022723"/>
    </source>
</evidence>